<evidence type="ECO:0000259" key="8">
    <source>
        <dbReference type="PROSITE" id="PS51864"/>
    </source>
</evidence>
<dbReference type="GO" id="GO:0006508">
    <property type="term" value="P:proteolysis"/>
    <property type="evidence" value="ECO:0007669"/>
    <property type="project" value="UniProtKB-KW"/>
</dbReference>
<feature type="binding site" evidence="6">
    <location>
        <position position="89"/>
    </location>
    <ligand>
        <name>Zn(2+)</name>
        <dbReference type="ChEBI" id="CHEBI:29105"/>
        <note>catalytic</note>
    </ligand>
</feature>
<dbReference type="Gene3D" id="3.40.390.10">
    <property type="entry name" value="Collagenase (Catalytic Domain)"/>
    <property type="match status" value="1"/>
</dbReference>
<accession>A0A3S3RFL8</accession>
<dbReference type="PANTHER" id="PTHR10127:SF780">
    <property type="entry name" value="METALLOENDOPEPTIDASE"/>
    <property type="match status" value="1"/>
</dbReference>
<dbReference type="PROSITE" id="PS51864">
    <property type="entry name" value="ASTACIN"/>
    <property type="match status" value="1"/>
</dbReference>
<dbReference type="EMBL" id="NCKU01016846">
    <property type="protein sequence ID" value="RWR99110.1"/>
    <property type="molecule type" value="Genomic_DNA"/>
</dbReference>
<feature type="domain" description="Peptidase M12A" evidence="8">
    <location>
        <begin position="1"/>
        <end position="98"/>
    </location>
</feature>
<dbReference type="Pfam" id="PF01400">
    <property type="entry name" value="Astacin"/>
    <property type="match status" value="1"/>
</dbReference>
<evidence type="ECO:0000256" key="5">
    <source>
        <dbReference type="ARBA" id="ARBA00023049"/>
    </source>
</evidence>
<keyword evidence="2 6" id="KW-0479">Metal-binding</keyword>
<keyword evidence="4 6" id="KW-0862">Zinc</keyword>
<keyword evidence="3 7" id="KW-0378">Hydrolase</keyword>
<protein>
    <recommendedName>
        <fullName evidence="7">Metalloendopeptidase</fullName>
        <ecNumber evidence="7">3.4.24.-</ecNumber>
    </recommendedName>
</protein>
<evidence type="ECO:0000256" key="1">
    <source>
        <dbReference type="ARBA" id="ARBA00022670"/>
    </source>
</evidence>
<dbReference type="GO" id="GO:0008270">
    <property type="term" value="F:zinc ion binding"/>
    <property type="evidence" value="ECO:0007669"/>
    <property type="project" value="UniProtKB-UniRule"/>
</dbReference>
<comment type="caution">
    <text evidence="9">The sequence shown here is derived from an EMBL/GenBank/DDBJ whole genome shotgun (WGS) entry which is preliminary data.</text>
</comment>
<comment type="cofactor">
    <cofactor evidence="6 7">
        <name>Zn(2+)</name>
        <dbReference type="ChEBI" id="CHEBI:29105"/>
    </cofactor>
    <text evidence="6 7">Binds 1 zinc ion per subunit.</text>
</comment>
<evidence type="ECO:0000256" key="7">
    <source>
        <dbReference type="RuleBase" id="RU361183"/>
    </source>
</evidence>
<name>A0A3S3RFL8_9ACAR</name>
<evidence type="ECO:0000256" key="3">
    <source>
        <dbReference type="ARBA" id="ARBA00022801"/>
    </source>
</evidence>
<dbReference type="InterPro" id="IPR024079">
    <property type="entry name" value="MetalloPept_cat_dom_sf"/>
</dbReference>
<sequence>MIDQTLIKETVDYLEKKTCLSFIESKNEYTLYNKYLRFKRSNFCGIKYEPAGTLTSPYLTKPVEIYVGPNCRSYFIIGHLMMHGLGFHHEMNRKDRDS</sequence>
<evidence type="ECO:0000256" key="2">
    <source>
        <dbReference type="ARBA" id="ARBA00022723"/>
    </source>
</evidence>
<dbReference type="PANTHER" id="PTHR10127">
    <property type="entry name" value="DISCOIDIN, CUB, EGF, LAMININ , AND ZINC METALLOPROTEASE DOMAIN CONTAINING"/>
    <property type="match status" value="1"/>
</dbReference>
<proteinExistence type="predicted"/>
<dbReference type="SUPFAM" id="SSF55486">
    <property type="entry name" value="Metalloproteases ('zincins'), catalytic domain"/>
    <property type="match status" value="1"/>
</dbReference>
<dbReference type="Proteomes" id="UP000285301">
    <property type="component" value="Unassembled WGS sequence"/>
</dbReference>
<evidence type="ECO:0000256" key="4">
    <source>
        <dbReference type="ARBA" id="ARBA00022833"/>
    </source>
</evidence>
<feature type="binding site" evidence="6">
    <location>
        <position position="79"/>
    </location>
    <ligand>
        <name>Zn(2+)</name>
        <dbReference type="ChEBI" id="CHEBI:29105"/>
        <note>catalytic</note>
    </ligand>
</feature>
<dbReference type="PRINTS" id="PR00480">
    <property type="entry name" value="ASTACIN"/>
</dbReference>
<feature type="binding site" evidence="6">
    <location>
        <position position="83"/>
    </location>
    <ligand>
        <name>Zn(2+)</name>
        <dbReference type="ChEBI" id="CHEBI:29105"/>
        <note>catalytic</note>
    </ligand>
</feature>
<keyword evidence="5 7" id="KW-0482">Metalloprotease</keyword>
<dbReference type="AlphaFoldDB" id="A0A3S3RFL8"/>
<reference evidence="9 10" key="1">
    <citation type="journal article" date="2018" name="Gigascience">
        <title>Genomes of trombidid mites reveal novel predicted allergens and laterally-transferred genes associated with secondary metabolism.</title>
        <authorList>
            <person name="Dong X."/>
            <person name="Chaisiri K."/>
            <person name="Xia D."/>
            <person name="Armstrong S.D."/>
            <person name="Fang Y."/>
            <person name="Donnelly M.J."/>
            <person name="Kadowaki T."/>
            <person name="McGarry J.W."/>
            <person name="Darby A.C."/>
            <person name="Makepeace B.L."/>
        </authorList>
    </citation>
    <scope>NUCLEOTIDE SEQUENCE [LARGE SCALE GENOMIC DNA]</scope>
    <source>
        <strain evidence="9">UoL-WK</strain>
    </source>
</reference>
<organism evidence="9 10">
    <name type="scientific">Dinothrombium tinctorium</name>
    <dbReference type="NCBI Taxonomy" id="1965070"/>
    <lineage>
        <taxon>Eukaryota</taxon>
        <taxon>Metazoa</taxon>
        <taxon>Ecdysozoa</taxon>
        <taxon>Arthropoda</taxon>
        <taxon>Chelicerata</taxon>
        <taxon>Arachnida</taxon>
        <taxon>Acari</taxon>
        <taxon>Acariformes</taxon>
        <taxon>Trombidiformes</taxon>
        <taxon>Prostigmata</taxon>
        <taxon>Anystina</taxon>
        <taxon>Parasitengona</taxon>
        <taxon>Trombidioidea</taxon>
        <taxon>Trombidiidae</taxon>
        <taxon>Dinothrombium</taxon>
    </lineage>
</organism>
<evidence type="ECO:0000313" key="10">
    <source>
        <dbReference type="Proteomes" id="UP000285301"/>
    </source>
</evidence>
<evidence type="ECO:0000256" key="6">
    <source>
        <dbReference type="PROSITE-ProRule" id="PRU01211"/>
    </source>
</evidence>
<gene>
    <name evidence="9" type="ORF">B4U79_18829</name>
</gene>
<keyword evidence="1 7" id="KW-0645">Protease</keyword>
<comment type="caution">
    <text evidence="6">Lacks conserved residue(s) required for the propagation of feature annotation.</text>
</comment>
<dbReference type="EC" id="3.4.24.-" evidence="7"/>
<evidence type="ECO:0000313" key="9">
    <source>
        <dbReference type="EMBL" id="RWR99110.1"/>
    </source>
</evidence>
<dbReference type="GO" id="GO:0004222">
    <property type="term" value="F:metalloendopeptidase activity"/>
    <property type="evidence" value="ECO:0007669"/>
    <property type="project" value="UniProtKB-UniRule"/>
</dbReference>
<dbReference type="InterPro" id="IPR001506">
    <property type="entry name" value="Peptidase_M12A"/>
</dbReference>
<keyword evidence="10" id="KW-1185">Reference proteome</keyword>